<dbReference type="Proteomes" id="UP000822862">
    <property type="component" value="Chromosome"/>
</dbReference>
<evidence type="ECO:0008006" key="3">
    <source>
        <dbReference type="Google" id="ProtNLM"/>
    </source>
</evidence>
<name>A0ABX8Z347_9BACT</name>
<accession>A0ABX8Z347</accession>
<gene>
    <name evidence="1" type="ORF">RHAB15C_0001204</name>
</gene>
<evidence type="ECO:0000313" key="1">
    <source>
        <dbReference type="EMBL" id="QZA59318.1"/>
    </source>
</evidence>
<protein>
    <recommendedName>
        <fullName evidence="3">DUF2059 domain-containing protein</fullName>
    </recommendedName>
</protein>
<organism evidence="1 2">
    <name type="scientific">Candidatus Rhabdochlamydia porcellionis</name>
    <dbReference type="NCBI Taxonomy" id="225148"/>
    <lineage>
        <taxon>Bacteria</taxon>
        <taxon>Pseudomonadati</taxon>
        <taxon>Chlamydiota</taxon>
        <taxon>Chlamydiia</taxon>
        <taxon>Parachlamydiales</taxon>
        <taxon>Candidatus Rhabdochlamydiaceae</taxon>
        <taxon>Candidatus Rhabdochlamydia</taxon>
    </lineage>
</organism>
<sequence>MPNKENKNAKTKDTITLIRLTTMQPEQLKLMLSMSIIQAISFSGKNVSIEEVDSIVREKILQDSFIEKFVCSFDTKFSHKEIKLLINFYQSKAMEKFLKNSQSLFTPIYDAYRHLINEVLQAM</sequence>
<reference evidence="1 2" key="1">
    <citation type="submission" date="2020-01" db="EMBL/GenBank/DDBJ databases">
        <authorList>
            <person name="Sixt B."/>
            <person name="Schulz F."/>
            <person name="Kostanjsek R."/>
            <person name="Koestlbacher S."/>
            <person name="Collingro A."/>
            <person name="Toenshoff E."/>
            <person name="Horn M."/>
        </authorList>
    </citation>
    <scope>NUCLEOTIDE SEQUENCE [LARGE SCALE GENOMIC DNA]</scope>
    <source>
        <strain evidence="1 2">15C</strain>
    </source>
</reference>
<dbReference type="EMBL" id="CP075585">
    <property type="protein sequence ID" value="QZA59318.1"/>
    <property type="molecule type" value="Genomic_DNA"/>
</dbReference>
<reference evidence="1 2" key="2">
    <citation type="submission" date="2021-05" db="EMBL/GenBank/DDBJ databases">
        <title>Ecology and evolution of chlamydial symbionts of arthropods.</title>
        <authorList>
            <person name="Halter T."/>
            <person name="Sixt B.S."/>
            <person name="Toenshoff E.R."/>
            <person name="Koestlbacher S."/>
            <person name="Schulz F."/>
            <person name="Kostanjsek R."/>
            <person name="Collingro A."/>
            <person name="Hendrickx F."/>
            <person name="Horn M."/>
        </authorList>
    </citation>
    <scope>NUCLEOTIDE SEQUENCE [LARGE SCALE GENOMIC DNA]</scope>
    <source>
        <strain evidence="1 2">15C</strain>
    </source>
</reference>
<proteinExistence type="predicted"/>
<dbReference type="RefSeq" id="WP_194845179.1">
    <property type="nucleotide sequence ID" value="NZ_CP075585.1"/>
</dbReference>
<keyword evidence="2" id="KW-1185">Reference proteome</keyword>
<evidence type="ECO:0000313" key="2">
    <source>
        <dbReference type="Proteomes" id="UP000822862"/>
    </source>
</evidence>